<dbReference type="AlphaFoldDB" id="A0AAV2MB91"/>
<protein>
    <submittedName>
        <fullName evidence="2">Uncharacterized protein</fullName>
    </submittedName>
</protein>
<gene>
    <name evidence="2" type="ORF">KC01_LOCUS37076</name>
</gene>
<reference evidence="2 3" key="1">
    <citation type="submission" date="2024-04" db="EMBL/GenBank/DDBJ databases">
        <authorList>
            <person name="Waldvogel A.-M."/>
            <person name="Schoenle A."/>
        </authorList>
    </citation>
    <scope>NUCLEOTIDE SEQUENCE [LARGE SCALE GENOMIC DNA]</scope>
</reference>
<organism evidence="2 3">
    <name type="scientific">Knipowitschia caucasica</name>
    <name type="common">Caucasian dwarf goby</name>
    <name type="synonym">Pomatoschistus caucasicus</name>
    <dbReference type="NCBI Taxonomy" id="637954"/>
    <lineage>
        <taxon>Eukaryota</taxon>
        <taxon>Metazoa</taxon>
        <taxon>Chordata</taxon>
        <taxon>Craniata</taxon>
        <taxon>Vertebrata</taxon>
        <taxon>Euteleostomi</taxon>
        <taxon>Actinopterygii</taxon>
        <taxon>Neopterygii</taxon>
        <taxon>Teleostei</taxon>
        <taxon>Neoteleostei</taxon>
        <taxon>Acanthomorphata</taxon>
        <taxon>Gobiaria</taxon>
        <taxon>Gobiiformes</taxon>
        <taxon>Gobioidei</taxon>
        <taxon>Gobiidae</taxon>
        <taxon>Gobiinae</taxon>
        <taxon>Knipowitschia</taxon>
    </lineage>
</organism>
<dbReference type="Proteomes" id="UP001497482">
    <property type="component" value="Chromosome 7"/>
</dbReference>
<sequence length="101" mass="11371">MSSLSTCSCSGKYPTLHTPAPIPASKSTVLHPPALQQGEALLLNSPVSPQQSESGLPGILTQTSRWRRQEREVSPDRQRYVGRRVAVTWYGRWMVRKLQRK</sequence>
<dbReference type="EMBL" id="OZ035829">
    <property type="protein sequence ID" value="CAL1610459.1"/>
    <property type="molecule type" value="Genomic_DNA"/>
</dbReference>
<feature type="region of interest" description="Disordered" evidence="1">
    <location>
        <begin position="45"/>
        <end position="75"/>
    </location>
</feature>
<feature type="region of interest" description="Disordered" evidence="1">
    <location>
        <begin position="1"/>
        <end position="29"/>
    </location>
</feature>
<evidence type="ECO:0000256" key="1">
    <source>
        <dbReference type="SAM" id="MobiDB-lite"/>
    </source>
</evidence>
<name>A0AAV2MB91_KNICA</name>
<keyword evidence="3" id="KW-1185">Reference proteome</keyword>
<accession>A0AAV2MB91</accession>
<evidence type="ECO:0000313" key="2">
    <source>
        <dbReference type="EMBL" id="CAL1610459.1"/>
    </source>
</evidence>
<evidence type="ECO:0000313" key="3">
    <source>
        <dbReference type="Proteomes" id="UP001497482"/>
    </source>
</evidence>
<proteinExistence type="predicted"/>
<feature type="compositionally biased region" description="Polar residues" evidence="1">
    <location>
        <begin position="45"/>
        <end position="64"/>
    </location>
</feature>